<dbReference type="InterPro" id="IPR005141">
    <property type="entry name" value="eRF1_2"/>
</dbReference>
<dbReference type="Gene3D" id="3.30.420.60">
    <property type="entry name" value="eRF1 domain 2"/>
    <property type="match status" value="1"/>
</dbReference>
<keyword evidence="7 9" id="KW-0648">Protein biosynthesis</keyword>
<dbReference type="InterPro" id="IPR005142">
    <property type="entry name" value="eRF1_3"/>
</dbReference>
<dbReference type="FunFam" id="3.30.1330.30:FF:000032">
    <property type="entry name" value="Eukaryotic peptide chain release factor subunit 1"/>
    <property type="match status" value="1"/>
</dbReference>
<evidence type="ECO:0000256" key="7">
    <source>
        <dbReference type="ARBA" id="ARBA00022917"/>
    </source>
</evidence>
<dbReference type="InterPro" id="IPR020918">
    <property type="entry name" value="Peptide_chain-rel_aRF1"/>
</dbReference>
<dbReference type="InterPro" id="IPR029064">
    <property type="entry name" value="Ribosomal_eL30-like_sf"/>
</dbReference>
<reference evidence="11" key="1">
    <citation type="journal article" date="2020" name="mSystems">
        <title>Genome- and Community-Level Interaction Insights into Carbon Utilization and Element Cycling Functions of Hydrothermarchaeota in Hydrothermal Sediment.</title>
        <authorList>
            <person name="Zhou Z."/>
            <person name="Liu Y."/>
            <person name="Xu W."/>
            <person name="Pan J."/>
            <person name="Luo Z.H."/>
            <person name="Li M."/>
        </authorList>
    </citation>
    <scope>NUCLEOTIDE SEQUENCE [LARGE SCALE GENOMIC DNA]</scope>
    <source>
        <strain evidence="11">SpSt-468</strain>
    </source>
</reference>
<evidence type="ECO:0000256" key="1">
    <source>
        <dbReference type="ARBA" id="ARBA00002832"/>
    </source>
</evidence>
<evidence type="ECO:0000256" key="2">
    <source>
        <dbReference type="ARBA" id="ARBA00004496"/>
    </source>
</evidence>
<dbReference type="PANTHER" id="PTHR10113">
    <property type="entry name" value="PEPTIDE CHAIN RELEASE FACTOR SUBUNIT 1"/>
    <property type="match status" value="1"/>
</dbReference>
<evidence type="ECO:0000256" key="8">
    <source>
        <dbReference type="ARBA" id="ARBA00031168"/>
    </source>
</evidence>
<comment type="subcellular location">
    <subcellularLocation>
        <location evidence="2 9">Cytoplasm</location>
    </subcellularLocation>
</comment>
<evidence type="ECO:0000256" key="4">
    <source>
        <dbReference type="ARBA" id="ARBA00011520"/>
    </source>
</evidence>
<sequence length="416" mass="46874">MPEAKRSSLELYRLKRIVEELESKEGKATELISQYIPPGRQISDAMTNLREEYGTSANIKSKSTRKNVQDAIECIMQKLKLFRMPPENGLVIFCGAIPRAGPGTEKMETYVIEPPEPINLYLYRCDSKFYLDPIKEILAEKDVYGLIVLDRSDATFALLKGRRLDIVETITSGAPSKHDAGGQSARRFQRLVEIAAHEFYKRVAEHAEKIFLPIENLKGIIIGGPGPTKDEFYNGQFLHYQLQKKVLAVEDLGYTEEPGVYELIEKSQEALKNVEFLKEKKLVQNFLYLLAKSPNQVTYGEKEVRDKLSKGMVKTMILSSGLDSFRVKYRCASCNEEKEFTYSKSQMLSKSGKEQCPKCGTIMEEVESKSIVEELGALAESTNAKVEVISTETDEGKMLLNSFGGIVAILRFASQE</sequence>
<keyword evidence="6 9" id="KW-0963">Cytoplasm</keyword>
<dbReference type="InterPro" id="IPR004403">
    <property type="entry name" value="Peptide_chain-rel_eRF1/aRF1"/>
</dbReference>
<dbReference type="Gene3D" id="3.30.960.10">
    <property type="entry name" value="eRF1 domain 1"/>
    <property type="match status" value="1"/>
</dbReference>
<evidence type="ECO:0000256" key="3">
    <source>
        <dbReference type="ARBA" id="ARBA00005326"/>
    </source>
</evidence>
<dbReference type="Gene3D" id="3.30.1330.30">
    <property type="match status" value="1"/>
</dbReference>
<dbReference type="GO" id="GO:0016149">
    <property type="term" value="F:translation release factor activity, codon specific"/>
    <property type="evidence" value="ECO:0007669"/>
    <property type="project" value="UniProtKB-UniRule"/>
</dbReference>
<evidence type="ECO:0000256" key="6">
    <source>
        <dbReference type="ARBA" id="ARBA00022490"/>
    </source>
</evidence>
<dbReference type="Pfam" id="PF03463">
    <property type="entry name" value="eRF1_1"/>
    <property type="match status" value="1"/>
</dbReference>
<dbReference type="NCBIfam" id="TIGR03676">
    <property type="entry name" value="aRF1_eRF1"/>
    <property type="match status" value="1"/>
</dbReference>
<evidence type="ECO:0000256" key="9">
    <source>
        <dbReference type="HAMAP-Rule" id="MF_00424"/>
    </source>
</evidence>
<comment type="similarity">
    <text evidence="3 9">Belongs to the eukaryotic release factor 1 family.</text>
</comment>
<dbReference type="SMART" id="SM01194">
    <property type="entry name" value="eRF1_1"/>
    <property type="match status" value="1"/>
</dbReference>
<dbReference type="SUPFAM" id="SSF53137">
    <property type="entry name" value="Translational machinery components"/>
    <property type="match status" value="1"/>
</dbReference>
<evidence type="ECO:0000313" key="11">
    <source>
        <dbReference type="EMBL" id="HFK20965.1"/>
    </source>
</evidence>
<dbReference type="FunFam" id="3.30.960.10:FF:000003">
    <property type="entry name" value="Peptide chain release factor subunit 1"/>
    <property type="match status" value="1"/>
</dbReference>
<name>A0A7C3F0U7_9CREN</name>
<evidence type="ECO:0000256" key="5">
    <source>
        <dbReference type="ARBA" id="ARBA00019723"/>
    </source>
</evidence>
<dbReference type="AlphaFoldDB" id="A0A7C3F0U7"/>
<feature type="domain" description="eRF1/Pelota-like N-terminal" evidence="10">
    <location>
        <begin position="4"/>
        <end position="139"/>
    </location>
</feature>
<dbReference type="SUPFAM" id="SSF55315">
    <property type="entry name" value="L30e-like"/>
    <property type="match status" value="1"/>
</dbReference>
<comment type="caution">
    <text evidence="11">The sequence shown here is derived from an EMBL/GenBank/DDBJ whole genome shotgun (WGS) entry which is preliminary data.</text>
</comment>
<dbReference type="InterPro" id="IPR042226">
    <property type="entry name" value="eFR1_2_sf"/>
</dbReference>
<comment type="subunit">
    <text evidence="4 9">Heterodimer of two subunits, one of which binds GTP.</text>
</comment>
<proteinExistence type="inferred from homology"/>
<organism evidence="11">
    <name type="scientific">Candidatus Methanomethylicus mesodigestus</name>
    <dbReference type="NCBI Taxonomy" id="1867258"/>
    <lineage>
        <taxon>Archaea</taxon>
        <taxon>Thermoproteota</taxon>
        <taxon>Methanosuratincolia</taxon>
        <taxon>Candidatus Methanomethylicales</taxon>
        <taxon>Candidatus Methanomethylicaceae</taxon>
        <taxon>Candidatus Methanomethylicus</taxon>
    </lineage>
</organism>
<dbReference type="Pfam" id="PF03464">
    <property type="entry name" value="eRF1_2"/>
    <property type="match status" value="1"/>
</dbReference>
<protein>
    <recommendedName>
        <fullName evidence="5 9">Peptide chain release factor subunit 1</fullName>
    </recommendedName>
    <alternativeName>
        <fullName evidence="8 9">Translation termination factor aRF1</fullName>
    </alternativeName>
</protein>
<evidence type="ECO:0000259" key="10">
    <source>
        <dbReference type="SMART" id="SM01194"/>
    </source>
</evidence>
<gene>
    <name evidence="9 11" type="primary">prf1</name>
    <name evidence="11" type="ORF">ENS19_06785</name>
</gene>
<dbReference type="InterPro" id="IPR005140">
    <property type="entry name" value="eRF1_Pelota-like_N"/>
</dbReference>
<dbReference type="SUPFAM" id="SSF55481">
    <property type="entry name" value="N-terminal domain of eukaryotic peptide chain release factor subunit 1, ERF1"/>
    <property type="match status" value="1"/>
</dbReference>
<dbReference type="FunFam" id="3.30.420.60:FF:000003">
    <property type="entry name" value="Peptide chain release factor subunit 1"/>
    <property type="match status" value="1"/>
</dbReference>
<dbReference type="HAMAP" id="MF_00424">
    <property type="entry name" value="Rel_fact_arch_1"/>
    <property type="match status" value="1"/>
</dbReference>
<comment type="function">
    <text evidence="1 9">Directs the termination of nascent peptide synthesis (translation) in response to the termination codons UAA, UAG and UGA.</text>
</comment>
<dbReference type="EMBL" id="DSTX01000011">
    <property type="protein sequence ID" value="HFK20965.1"/>
    <property type="molecule type" value="Genomic_DNA"/>
</dbReference>
<dbReference type="GO" id="GO:0005737">
    <property type="term" value="C:cytoplasm"/>
    <property type="evidence" value="ECO:0007669"/>
    <property type="project" value="UniProtKB-SubCell"/>
</dbReference>
<dbReference type="InterPro" id="IPR024049">
    <property type="entry name" value="eRF1_1_sf"/>
</dbReference>
<dbReference type="Pfam" id="PF03465">
    <property type="entry name" value="eRF1_3"/>
    <property type="match status" value="1"/>
</dbReference>
<accession>A0A7C3F0U7</accession>